<sequence length="215" mass="23581">MKRVSEFAKAKGISRGRAYQLVRSGALHAEVLGDGSLILDDTAMAWRPRKGRPLSEAMAWHLLAALDSAEQEGLRDAERARIRRHLSEIKKAEHPAQELAEKVSARAELREFAAHLDDVVDLRADPRVLVSGVGAAGSGMVAGDIVEGYVAPNVVDSVIRDYILKERRGGNVRLRVGRAPQMGRAAVAADLADWGRVRELREADRIVRELLLEIA</sequence>
<dbReference type="RefSeq" id="WP_166321469.1">
    <property type="nucleotide sequence ID" value="NZ_CP049934.1"/>
</dbReference>
<evidence type="ECO:0000313" key="1">
    <source>
        <dbReference type="EMBL" id="QIM15401.1"/>
    </source>
</evidence>
<gene>
    <name evidence="1" type="ORF">G7067_01660</name>
</gene>
<name>A0A6G8FG79_9MICO</name>
<keyword evidence="2" id="KW-1185">Reference proteome</keyword>
<reference evidence="1 2" key="1">
    <citation type="submission" date="2020-03" db="EMBL/GenBank/DDBJ databases">
        <title>Leucobacter sp. nov., isolated from beetles.</title>
        <authorList>
            <person name="Hyun D.-W."/>
            <person name="Bae J.-W."/>
        </authorList>
    </citation>
    <scope>NUCLEOTIDE SEQUENCE [LARGE SCALE GENOMIC DNA]</scope>
    <source>
        <strain evidence="1 2">HDW9B</strain>
    </source>
</reference>
<organism evidence="1 2">
    <name type="scientific">Leucobacter insecticola</name>
    <dbReference type="NCBI Taxonomy" id="2714934"/>
    <lineage>
        <taxon>Bacteria</taxon>
        <taxon>Bacillati</taxon>
        <taxon>Actinomycetota</taxon>
        <taxon>Actinomycetes</taxon>
        <taxon>Micrococcales</taxon>
        <taxon>Microbacteriaceae</taxon>
        <taxon>Leucobacter</taxon>
    </lineage>
</organism>
<dbReference type="Proteomes" id="UP000501387">
    <property type="component" value="Chromosome"/>
</dbReference>
<dbReference type="KEGG" id="lins:G7067_01660"/>
<evidence type="ECO:0000313" key="2">
    <source>
        <dbReference type="Proteomes" id="UP000501387"/>
    </source>
</evidence>
<dbReference type="AlphaFoldDB" id="A0A6G8FG79"/>
<dbReference type="EMBL" id="CP049934">
    <property type="protein sequence ID" value="QIM15401.1"/>
    <property type="molecule type" value="Genomic_DNA"/>
</dbReference>
<protein>
    <submittedName>
        <fullName evidence="1">Uncharacterized protein</fullName>
    </submittedName>
</protein>
<proteinExistence type="predicted"/>
<accession>A0A6G8FG79</accession>